<dbReference type="EMBL" id="BRXY01000129">
    <property type="protein sequence ID" value="GMH68954.1"/>
    <property type="molecule type" value="Genomic_DNA"/>
</dbReference>
<dbReference type="PANTHER" id="PTHR11440">
    <property type="entry name" value="LECITHIN-CHOLESTEROL ACYLTRANSFERASE-RELATED"/>
    <property type="match status" value="1"/>
</dbReference>
<keyword evidence="1" id="KW-0732">Signal</keyword>
<organism evidence="2 3">
    <name type="scientific">Triparma strigata</name>
    <dbReference type="NCBI Taxonomy" id="1606541"/>
    <lineage>
        <taxon>Eukaryota</taxon>
        <taxon>Sar</taxon>
        <taxon>Stramenopiles</taxon>
        <taxon>Ochrophyta</taxon>
        <taxon>Bolidophyceae</taxon>
        <taxon>Parmales</taxon>
        <taxon>Triparmaceae</taxon>
        <taxon>Triparma</taxon>
    </lineage>
</organism>
<dbReference type="Pfam" id="PF02450">
    <property type="entry name" value="LCAT"/>
    <property type="match status" value="1"/>
</dbReference>
<sequence length="506" mass="55796">MFKHVFVLLLTYGIGAVSGNFAATNPFFPEISEETWIDALNELSVGREEQGQDLLERVTLLDECSKHTTCGSCASANSLFTSCRWCPKFGDVSCHVVGSSSNTCESDEQITDPNKCEALPATRKPVVILPGLIGSNLDAKLTEKPSVTSPVCSKNSDWFTVWISAYEVAPEFYKCMFDNIELHYNDEDETASNNPGVEVRAPSYGASVDAIMCLIPGNEKLCSSSTNWVNLVKAMEAKGYEVGKDLYSAPYDFRMGEKQFMAEGGDYSKLKTLVEEAYVNNGGAPVVFVSISYGGPFGAAFLTDYVDQDWKDKYIDSFISLSGVFNGAPMVVHQLLSGMPAYGLAWIDQTLLRDTMREWPSLSWLVPTFVEDDANNDEGDRVIMYTDVKNYTLSDVPELLENGGAAGAAAIKRKQEITTVKDPGVKVHCWFTEDMPTEWAYYQANDKLDQDPGIIPGLGDGTGDKHSLNRCESWNNVEVVKRSGLCHSCYLSDEEVIKDIVDLLTE</sequence>
<evidence type="ECO:0000256" key="1">
    <source>
        <dbReference type="SAM" id="SignalP"/>
    </source>
</evidence>
<dbReference type="InterPro" id="IPR003386">
    <property type="entry name" value="LACT/PDAT_acylTrfase"/>
</dbReference>
<evidence type="ECO:0000313" key="3">
    <source>
        <dbReference type="Proteomes" id="UP001165085"/>
    </source>
</evidence>
<dbReference type="Gene3D" id="3.40.50.1820">
    <property type="entry name" value="alpha/beta hydrolase"/>
    <property type="match status" value="1"/>
</dbReference>
<comment type="caution">
    <text evidence="2">The sequence shown here is derived from an EMBL/GenBank/DDBJ whole genome shotgun (WGS) entry which is preliminary data.</text>
</comment>
<reference evidence="3" key="1">
    <citation type="journal article" date="2023" name="Commun. Biol.">
        <title>Genome analysis of Parmales, the sister group of diatoms, reveals the evolutionary specialization of diatoms from phago-mixotrophs to photoautotrophs.</title>
        <authorList>
            <person name="Ban H."/>
            <person name="Sato S."/>
            <person name="Yoshikawa S."/>
            <person name="Yamada K."/>
            <person name="Nakamura Y."/>
            <person name="Ichinomiya M."/>
            <person name="Sato N."/>
            <person name="Blanc-Mathieu R."/>
            <person name="Endo H."/>
            <person name="Kuwata A."/>
            <person name="Ogata H."/>
        </authorList>
    </citation>
    <scope>NUCLEOTIDE SEQUENCE [LARGE SCALE GENOMIC DNA]</scope>
    <source>
        <strain evidence="3">NIES 3701</strain>
    </source>
</reference>
<dbReference type="OrthoDB" id="190846at2759"/>
<dbReference type="SUPFAM" id="SSF53474">
    <property type="entry name" value="alpha/beta-Hydrolases"/>
    <property type="match status" value="1"/>
</dbReference>
<proteinExistence type="predicted"/>
<dbReference type="AlphaFoldDB" id="A0A9W7ABG1"/>
<gene>
    <name evidence="2" type="ORF">TrST_g3192</name>
</gene>
<dbReference type="GO" id="GO:0008374">
    <property type="term" value="F:O-acyltransferase activity"/>
    <property type="evidence" value="ECO:0007669"/>
    <property type="project" value="InterPro"/>
</dbReference>
<evidence type="ECO:0000313" key="2">
    <source>
        <dbReference type="EMBL" id="GMH68954.1"/>
    </source>
</evidence>
<keyword evidence="3" id="KW-1185">Reference proteome</keyword>
<feature type="signal peptide" evidence="1">
    <location>
        <begin position="1"/>
        <end position="19"/>
    </location>
</feature>
<dbReference type="Proteomes" id="UP001165085">
    <property type="component" value="Unassembled WGS sequence"/>
</dbReference>
<dbReference type="GO" id="GO:0006629">
    <property type="term" value="P:lipid metabolic process"/>
    <property type="evidence" value="ECO:0007669"/>
    <property type="project" value="InterPro"/>
</dbReference>
<protein>
    <submittedName>
        <fullName evidence="2">Uncharacterized protein</fullName>
    </submittedName>
</protein>
<accession>A0A9W7ABG1</accession>
<dbReference type="InterPro" id="IPR029058">
    <property type="entry name" value="AB_hydrolase_fold"/>
</dbReference>
<feature type="chain" id="PRO_5040749428" evidence="1">
    <location>
        <begin position="20"/>
        <end position="506"/>
    </location>
</feature>
<name>A0A9W7ABG1_9STRA</name>